<name>B4FVK2_MAIZE</name>
<dbReference type="SMR" id="B4FVK2"/>
<evidence type="ECO:0000259" key="6">
    <source>
        <dbReference type="PROSITE" id="PS50089"/>
    </source>
</evidence>
<dbReference type="Pfam" id="PF13639">
    <property type="entry name" value="zf-RING_2"/>
    <property type="match status" value="1"/>
</dbReference>
<evidence type="ECO:0000313" key="7">
    <source>
        <dbReference type="EMBL" id="ACF86145.1"/>
    </source>
</evidence>
<dbReference type="RefSeq" id="NP_001151741.2">
    <property type="nucleotide sequence ID" value="NM_001158269.2"/>
</dbReference>
<dbReference type="InterPro" id="IPR013083">
    <property type="entry name" value="Znf_RING/FYVE/PHD"/>
</dbReference>
<keyword evidence="5" id="KW-0812">Transmembrane</keyword>
<feature type="domain" description="RING-type" evidence="6">
    <location>
        <begin position="87"/>
        <end position="129"/>
    </location>
</feature>
<evidence type="ECO:0000256" key="1">
    <source>
        <dbReference type="ARBA" id="ARBA00022723"/>
    </source>
</evidence>
<reference evidence="7" key="1">
    <citation type="journal article" date="2009" name="PLoS Genet.">
        <title>Sequencing, mapping, and analysis of 27,455 maize full-length cDNAs.</title>
        <authorList>
            <person name="Soderlund C."/>
            <person name="Descour A."/>
            <person name="Kudrna D."/>
            <person name="Bomhoff M."/>
            <person name="Boyd L."/>
            <person name="Currie J."/>
            <person name="Angelova A."/>
            <person name="Collura K."/>
            <person name="Wissotski M."/>
            <person name="Ashley E."/>
            <person name="Morrow D."/>
            <person name="Fernandes J."/>
            <person name="Walbot V."/>
            <person name="Yu Y."/>
        </authorList>
    </citation>
    <scope>NUCLEOTIDE SEQUENCE</scope>
    <source>
        <strain evidence="7">B73</strain>
    </source>
</reference>
<dbReference type="EMBL" id="BT054560">
    <property type="protein sequence ID" value="ACL53167.1"/>
    <property type="molecule type" value="mRNA"/>
</dbReference>
<dbReference type="InterPro" id="IPR044249">
    <property type="entry name" value="XERICO-like"/>
</dbReference>
<evidence type="ECO:0000256" key="5">
    <source>
        <dbReference type="SAM" id="Phobius"/>
    </source>
</evidence>
<evidence type="ECO:0000256" key="3">
    <source>
        <dbReference type="ARBA" id="ARBA00022833"/>
    </source>
</evidence>
<dbReference type="SUPFAM" id="SSF57850">
    <property type="entry name" value="RING/U-box"/>
    <property type="match status" value="1"/>
</dbReference>
<dbReference type="ExpressionAtlas" id="B4FVK2">
    <property type="expression patterns" value="baseline and differential"/>
</dbReference>
<dbReference type="Proteomes" id="UP000007305">
    <property type="component" value="Chromosome 1"/>
</dbReference>
<dbReference type="EMBL" id="CM007647">
    <property type="protein sequence ID" value="ONM02637.1"/>
    <property type="molecule type" value="Genomic_DNA"/>
</dbReference>
<dbReference type="GO" id="GO:0008270">
    <property type="term" value="F:zinc ion binding"/>
    <property type="evidence" value="ECO:0007669"/>
    <property type="project" value="UniProtKB-KW"/>
</dbReference>
<dbReference type="OMA" id="DNSHVEC"/>
<dbReference type="KEGG" id="zma:100285376"/>
<keyword evidence="10" id="KW-1185">Reference proteome</keyword>
<dbReference type="InterPro" id="IPR011016">
    <property type="entry name" value="Znf_RING-CH"/>
</dbReference>
<accession>B4FVK2</accession>
<keyword evidence="8" id="KW-0436">Ligase</keyword>
<keyword evidence="5" id="KW-0472">Membrane</keyword>
<dbReference type="EMBL" id="BT041140">
    <property type="protein sequence ID" value="ACF86145.1"/>
    <property type="molecule type" value="mRNA"/>
</dbReference>
<evidence type="ECO:0000313" key="10">
    <source>
        <dbReference type="Proteomes" id="UP000007305"/>
    </source>
</evidence>
<evidence type="ECO:0000256" key="2">
    <source>
        <dbReference type="ARBA" id="ARBA00022771"/>
    </source>
</evidence>
<protein>
    <submittedName>
        <fullName evidence="8">Putative E3 ubiquitin-protein ligase XERICO</fullName>
    </submittedName>
</protein>
<keyword evidence="3" id="KW-0862">Zinc</keyword>
<reference evidence="9" key="4">
    <citation type="submission" date="2021-05" db="UniProtKB">
        <authorList>
            <consortium name="EnsemblPlants"/>
        </authorList>
    </citation>
    <scope>IDENTIFICATION</scope>
    <source>
        <strain evidence="9">cv. B73</strain>
    </source>
</reference>
<reference evidence="9" key="3">
    <citation type="submission" date="2019-07" db="EMBL/GenBank/DDBJ databases">
        <authorList>
            <person name="Seetharam A."/>
            <person name="Woodhouse M."/>
            <person name="Cannon E."/>
        </authorList>
    </citation>
    <scope>NUCLEOTIDE SEQUENCE [LARGE SCALE GENOMIC DNA]</scope>
    <source>
        <strain evidence="9">cv. B73</strain>
    </source>
</reference>
<dbReference type="eggNOG" id="KOG0800">
    <property type="taxonomic scope" value="Eukaryota"/>
</dbReference>
<dbReference type="AlphaFoldDB" id="B4FVK2"/>
<proteinExistence type="evidence at transcript level"/>
<dbReference type="GO" id="GO:0016874">
    <property type="term" value="F:ligase activity"/>
    <property type="evidence" value="ECO:0007669"/>
    <property type="project" value="UniProtKB-KW"/>
</dbReference>
<dbReference type="PROSITE" id="PS50089">
    <property type="entry name" value="ZF_RING_2"/>
    <property type="match status" value="1"/>
</dbReference>
<evidence type="ECO:0000256" key="4">
    <source>
        <dbReference type="PROSITE-ProRule" id="PRU00175"/>
    </source>
</evidence>
<dbReference type="STRING" id="4577.B4FVK2"/>
<keyword evidence="5" id="KW-1133">Transmembrane helix</keyword>
<gene>
    <name evidence="9" type="primary">LOC100285376</name>
    <name evidence="8" type="ORF">ZEAMMB73_Zm00001d031290</name>
</gene>
<dbReference type="Gramene" id="Zm00001eb033790_T001">
    <property type="protein sequence ID" value="Zm00001eb033790_P001"/>
    <property type="gene ID" value="Zm00001eb033790"/>
</dbReference>
<evidence type="ECO:0000313" key="9">
    <source>
        <dbReference type="EnsemblPlants" id="Zm00001eb033790_P001"/>
    </source>
</evidence>
<dbReference type="EnsemblPlants" id="Zm00001eb033790_T001">
    <property type="protein sequence ID" value="Zm00001eb033790_P001"/>
    <property type="gene ID" value="Zm00001eb033790"/>
</dbReference>
<dbReference type="GeneID" id="100285376"/>
<dbReference type="Gene3D" id="3.30.40.10">
    <property type="entry name" value="Zinc/RING finger domain, C3HC4 (zinc finger)"/>
    <property type="match status" value="1"/>
</dbReference>
<dbReference type="SMART" id="SM00184">
    <property type="entry name" value="RING"/>
    <property type="match status" value="1"/>
</dbReference>
<dbReference type="PANTHER" id="PTHR47258:SF1">
    <property type="entry name" value="E3 UBIQUITIN-PROTEIN LIGASE XERICO-RELATED"/>
    <property type="match status" value="1"/>
</dbReference>
<keyword evidence="1" id="KW-0479">Metal-binding</keyword>
<dbReference type="HOGENOM" id="CLU_013137_18_5_1"/>
<dbReference type="IntAct" id="B4FVK2">
    <property type="interactions" value="1"/>
</dbReference>
<dbReference type="PANTHER" id="PTHR47258">
    <property type="match status" value="1"/>
</dbReference>
<dbReference type="PaxDb" id="4577-GRMZM2G005840_P01"/>
<evidence type="ECO:0000313" key="8">
    <source>
        <dbReference type="EMBL" id="ONM02637.1"/>
    </source>
</evidence>
<dbReference type="InterPro" id="IPR001841">
    <property type="entry name" value="Znf_RING"/>
</dbReference>
<sequence length="146" mass="15946">MGISSMPAPEDSLLGFVLYNTAASVAILAGLVRAALLFLGLAAAAEDEEPRQQAEAVTVTAVGPSLADRFRSRFRPSRYGRRRGGDCRVCLVRFETESVVQRLPCGHLFHRACLETWIDYDHATCPLCRHRLLPPAAAADEVPRIA</sequence>
<reference evidence="8 10" key="2">
    <citation type="submission" date="2015-12" db="EMBL/GenBank/DDBJ databases">
        <title>Update maize B73 reference genome by single molecule sequencing technologies.</title>
        <authorList>
            <consortium name="Maize Genome Sequencing Project"/>
            <person name="Ware D."/>
        </authorList>
    </citation>
    <scope>NUCLEOTIDE SEQUENCE [LARGE SCALE GENOMIC DNA]</scope>
    <source>
        <strain evidence="10">cv. B73</strain>
        <tissue evidence="8">Seedling</tissue>
    </source>
</reference>
<dbReference type="OrthoDB" id="8062037at2759"/>
<feature type="transmembrane region" description="Helical" evidence="5">
    <location>
        <begin position="16"/>
        <end position="43"/>
    </location>
</feature>
<keyword evidence="2 4" id="KW-0863">Zinc-finger</keyword>
<dbReference type="SMART" id="SM00744">
    <property type="entry name" value="RINGv"/>
    <property type="match status" value="1"/>
</dbReference>
<organism evidence="7">
    <name type="scientific">Zea mays</name>
    <name type="common">Maize</name>
    <dbReference type="NCBI Taxonomy" id="4577"/>
    <lineage>
        <taxon>Eukaryota</taxon>
        <taxon>Viridiplantae</taxon>
        <taxon>Streptophyta</taxon>
        <taxon>Embryophyta</taxon>
        <taxon>Tracheophyta</taxon>
        <taxon>Spermatophyta</taxon>
        <taxon>Magnoliopsida</taxon>
        <taxon>Liliopsida</taxon>
        <taxon>Poales</taxon>
        <taxon>Poaceae</taxon>
        <taxon>PACMAD clade</taxon>
        <taxon>Panicoideae</taxon>
        <taxon>Andropogonodae</taxon>
        <taxon>Andropogoneae</taxon>
        <taxon>Tripsacinae</taxon>
        <taxon>Zea</taxon>
    </lineage>
</organism>